<dbReference type="InterPro" id="IPR002104">
    <property type="entry name" value="Integrase_catalytic"/>
</dbReference>
<comment type="similarity">
    <text evidence="1">Belongs to the 'phage' integrase family.</text>
</comment>
<dbReference type="STRING" id="1203610.HMPREF1536_04716"/>
<dbReference type="PANTHER" id="PTHR30349">
    <property type="entry name" value="PHAGE INTEGRASE-RELATED"/>
    <property type="match status" value="1"/>
</dbReference>
<gene>
    <name evidence="6" type="ORF">HMPREF1536_04716</name>
</gene>
<keyword evidence="4" id="KW-0812">Transmembrane</keyword>
<dbReference type="Proteomes" id="UP000033035">
    <property type="component" value="Unassembled WGS sequence"/>
</dbReference>
<name>A0A0F5IRQ5_9BACT</name>
<dbReference type="Gene3D" id="1.10.150.130">
    <property type="match status" value="1"/>
</dbReference>
<keyword evidence="3" id="KW-0233">DNA recombination</keyword>
<feature type="domain" description="Tyr recombinase" evidence="5">
    <location>
        <begin position="129"/>
        <end position="302"/>
    </location>
</feature>
<dbReference type="CDD" id="cd01185">
    <property type="entry name" value="INTN1_C_like"/>
    <property type="match status" value="1"/>
</dbReference>
<evidence type="ECO:0000256" key="1">
    <source>
        <dbReference type="ARBA" id="ARBA00008857"/>
    </source>
</evidence>
<dbReference type="Pfam" id="PF00589">
    <property type="entry name" value="Phage_integrase"/>
    <property type="match status" value="1"/>
</dbReference>
<dbReference type="GO" id="GO:0015074">
    <property type="term" value="P:DNA integration"/>
    <property type="evidence" value="ECO:0007669"/>
    <property type="project" value="InterPro"/>
</dbReference>
<dbReference type="RefSeq" id="WP_028728899.1">
    <property type="nucleotide sequence ID" value="NZ_AUAE01000042.1"/>
</dbReference>
<comment type="caution">
    <text evidence="6">The sequence shown here is derived from an EMBL/GenBank/DDBJ whole genome shotgun (WGS) entry which is preliminary data.</text>
</comment>
<keyword evidence="7" id="KW-1185">Reference proteome</keyword>
<reference evidence="6 7" key="1">
    <citation type="submission" date="2013-04" db="EMBL/GenBank/DDBJ databases">
        <title>The Genome Sequence of Parabacteroides gordonii DSM 23371.</title>
        <authorList>
            <consortium name="The Broad Institute Genomics Platform"/>
            <person name="Earl A."/>
            <person name="Ward D."/>
            <person name="Feldgarden M."/>
            <person name="Gevers D."/>
            <person name="Martens E."/>
            <person name="Sakamoto M."/>
            <person name="Benno Y."/>
            <person name="Suzuki N."/>
            <person name="Matsunaga N."/>
            <person name="Koshihara K."/>
            <person name="Seki M."/>
            <person name="Komiya H."/>
            <person name="Walker B."/>
            <person name="Young S."/>
            <person name="Zeng Q."/>
            <person name="Gargeya S."/>
            <person name="Fitzgerald M."/>
            <person name="Haas B."/>
            <person name="Abouelleil A."/>
            <person name="Allen A.W."/>
            <person name="Alvarado L."/>
            <person name="Arachchi H.M."/>
            <person name="Berlin A.M."/>
            <person name="Chapman S.B."/>
            <person name="Gainer-Dewar J."/>
            <person name="Goldberg J."/>
            <person name="Griggs A."/>
            <person name="Gujja S."/>
            <person name="Hansen M."/>
            <person name="Howarth C."/>
            <person name="Imamovic A."/>
            <person name="Ireland A."/>
            <person name="Larimer J."/>
            <person name="McCowan C."/>
            <person name="Murphy C."/>
            <person name="Pearson M."/>
            <person name="Poon T.W."/>
            <person name="Priest M."/>
            <person name="Roberts A."/>
            <person name="Saif S."/>
            <person name="Shea T."/>
            <person name="Sisk P."/>
            <person name="Sykes S."/>
            <person name="Wortman J."/>
            <person name="Nusbaum C."/>
            <person name="Birren B."/>
        </authorList>
    </citation>
    <scope>NUCLEOTIDE SEQUENCE [LARGE SCALE GENOMIC DNA]</scope>
    <source>
        <strain evidence="6 7">MS-1</strain>
    </source>
</reference>
<dbReference type="EMBL" id="AQHW01000027">
    <property type="protein sequence ID" value="KKB48254.1"/>
    <property type="molecule type" value="Genomic_DNA"/>
</dbReference>
<dbReference type="SUPFAM" id="SSF56349">
    <property type="entry name" value="DNA breaking-rejoining enzymes"/>
    <property type="match status" value="1"/>
</dbReference>
<dbReference type="Pfam" id="PF13102">
    <property type="entry name" value="Phage_int_SAM_5"/>
    <property type="match status" value="1"/>
</dbReference>
<dbReference type="AlphaFoldDB" id="A0A0F5IRQ5"/>
<proteinExistence type="inferred from homology"/>
<accession>A0A0F5IRQ5</accession>
<dbReference type="PATRIC" id="fig|1203610.3.peg.4810"/>
<keyword evidence="2" id="KW-0238">DNA-binding</keyword>
<evidence type="ECO:0000259" key="5">
    <source>
        <dbReference type="PROSITE" id="PS51898"/>
    </source>
</evidence>
<evidence type="ECO:0000256" key="3">
    <source>
        <dbReference type="ARBA" id="ARBA00023172"/>
    </source>
</evidence>
<sequence>MVIQQEKEKKKKYVYGDVLSYMDYLEREKYNSGKKGTASLYKATRNQLEHFLNKRDFNMKRINSRLVQEFVGHLQSLSLSQNSVSNYTSIFRAAYNAAVSEKLVTPEENPFQKVYLRPIQTYKRSVGAKVIKEITRMDLKSKKNLRFARDLFLFSFMACGIAFVDLAHLTRANIRGNQLVYYRVKTKREIRITITSGMRRLLDKYADPESELLFPILKSPDTSYESYKVALRTYNRRLAVIGNMLSVPVKLTSYVARHSWAMRAKENSVSVAIIGQILGHTSEKTTQFYLESLDQAIIDRANLKIINFVEQWIS</sequence>
<dbReference type="GO" id="GO:0006310">
    <property type="term" value="P:DNA recombination"/>
    <property type="evidence" value="ECO:0007669"/>
    <property type="project" value="UniProtKB-KW"/>
</dbReference>
<dbReference type="Gene3D" id="1.10.443.10">
    <property type="entry name" value="Intergrase catalytic core"/>
    <property type="match status" value="1"/>
</dbReference>
<feature type="transmembrane region" description="Helical" evidence="4">
    <location>
        <begin position="151"/>
        <end position="169"/>
    </location>
</feature>
<dbReference type="PROSITE" id="PS51898">
    <property type="entry name" value="TYR_RECOMBINASE"/>
    <property type="match status" value="1"/>
</dbReference>
<dbReference type="InterPro" id="IPR011010">
    <property type="entry name" value="DNA_brk_join_enz"/>
</dbReference>
<evidence type="ECO:0000313" key="7">
    <source>
        <dbReference type="Proteomes" id="UP000033035"/>
    </source>
</evidence>
<dbReference type="InterPro" id="IPR050090">
    <property type="entry name" value="Tyrosine_recombinase_XerCD"/>
</dbReference>
<dbReference type="InterPro" id="IPR013762">
    <property type="entry name" value="Integrase-like_cat_sf"/>
</dbReference>
<dbReference type="HOGENOM" id="CLU_033139_0_0_10"/>
<protein>
    <recommendedName>
        <fullName evidence="5">Tyr recombinase domain-containing protein</fullName>
    </recommendedName>
</protein>
<evidence type="ECO:0000256" key="2">
    <source>
        <dbReference type="ARBA" id="ARBA00023125"/>
    </source>
</evidence>
<keyword evidence="4" id="KW-0472">Membrane</keyword>
<evidence type="ECO:0000313" key="6">
    <source>
        <dbReference type="EMBL" id="KKB48254.1"/>
    </source>
</evidence>
<dbReference type="GO" id="GO:0003677">
    <property type="term" value="F:DNA binding"/>
    <property type="evidence" value="ECO:0007669"/>
    <property type="project" value="UniProtKB-KW"/>
</dbReference>
<organism evidence="6 7">
    <name type="scientific">Parabacteroides gordonii MS-1 = DSM 23371</name>
    <dbReference type="NCBI Taxonomy" id="1203610"/>
    <lineage>
        <taxon>Bacteria</taxon>
        <taxon>Pseudomonadati</taxon>
        <taxon>Bacteroidota</taxon>
        <taxon>Bacteroidia</taxon>
        <taxon>Bacteroidales</taxon>
        <taxon>Tannerellaceae</taxon>
        <taxon>Parabacteroides</taxon>
    </lineage>
</organism>
<dbReference type="PANTHER" id="PTHR30349:SF64">
    <property type="entry name" value="PROPHAGE INTEGRASE INTD-RELATED"/>
    <property type="match status" value="1"/>
</dbReference>
<evidence type="ECO:0000256" key="4">
    <source>
        <dbReference type="SAM" id="Phobius"/>
    </source>
</evidence>
<keyword evidence="4" id="KW-1133">Transmembrane helix</keyword>
<dbReference type="InterPro" id="IPR010998">
    <property type="entry name" value="Integrase_recombinase_N"/>
</dbReference>
<dbReference type="InterPro" id="IPR025269">
    <property type="entry name" value="SAM-like_dom"/>
</dbReference>